<dbReference type="AlphaFoldDB" id="A0A2M9ZGL4"/>
<evidence type="ECO:0000313" key="2">
    <source>
        <dbReference type="EMBL" id="PJZ67560.1"/>
    </source>
</evidence>
<dbReference type="EMBL" id="NPDT01000001">
    <property type="protein sequence ID" value="PJZ67560.1"/>
    <property type="molecule type" value="Genomic_DNA"/>
</dbReference>
<sequence>MNSWILESSKMIREKKNPYTGGCLIAFATVFLGTFTLVSLTYFGIAAGSGEATLFSGFIAFFSLSLFLIFLISILQYRKASHIIRTIEFDFEASLVILKETGKSNVEFSLAEFVSYTILFRSERSGSSGTITSSRTWKYWDLYLLHEDGSMILLETFRDPNSLEKVLEDFKQKLPLPVWDRSKGSFTDSHSKEIPKNAIPAEPQVSEWIRTETLGSDLRVRLMEKKSAGNRLISLLVPTIFYGAWATILISFLREPGNMIFLIFLVPFSLLFLGILTVATVFVLFRKTEIRIDSSGMRILYSTSIPILSVLLARERKFDPAEIRQIRTLRIENEIQILCVALKKTARTPETFLLDFLFNAQAVSLHDKRIPGDRELLGIWTLASWAGEKGPSYSDLVYAERFLQKNLGIAEEKLSFSDLNS</sequence>
<reference evidence="2 3" key="1">
    <citation type="submission" date="2017-07" db="EMBL/GenBank/DDBJ databases">
        <title>Leptospira spp. isolated from tropical soils.</title>
        <authorList>
            <person name="Thibeaux R."/>
            <person name="Iraola G."/>
            <person name="Ferres I."/>
            <person name="Bierque E."/>
            <person name="Girault D."/>
            <person name="Soupe-Gilbert M.-E."/>
            <person name="Picardeau M."/>
            <person name="Goarant C."/>
        </authorList>
    </citation>
    <scope>NUCLEOTIDE SEQUENCE [LARGE SCALE GENOMIC DNA]</scope>
    <source>
        <strain evidence="2 3">FH2-C-A2</strain>
    </source>
</reference>
<gene>
    <name evidence="2" type="ORF">CH371_05965</name>
</gene>
<evidence type="ECO:0000313" key="3">
    <source>
        <dbReference type="Proteomes" id="UP000231912"/>
    </source>
</evidence>
<protein>
    <submittedName>
        <fullName evidence="2">Uncharacterized protein</fullName>
    </submittedName>
</protein>
<accession>A0A2M9ZGL4</accession>
<organism evidence="2 3">
    <name type="scientific">Leptospira wolffii</name>
    <dbReference type="NCBI Taxonomy" id="409998"/>
    <lineage>
        <taxon>Bacteria</taxon>
        <taxon>Pseudomonadati</taxon>
        <taxon>Spirochaetota</taxon>
        <taxon>Spirochaetia</taxon>
        <taxon>Leptospirales</taxon>
        <taxon>Leptospiraceae</taxon>
        <taxon>Leptospira</taxon>
    </lineage>
</organism>
<keyword evidence="1" id="KW-1133">Transmembrane helix</keyword>
<dbReference type="Proteomes" id="UP000231912">
    <property type="component" value="Unassembled WGS sequence"/>
</dbReference>
<feature type="transmembrane region" description="Helical" evidence="1">
    <location>
        <begin position="232"/>
        <end position="253"/>
    </location>
</feature>
<proteinExistence type="predicted"/>
<dbReference type="RefSeq" id="WP_100758020.1">
    <property type="nucleotide sequence ID" value="NZ_NPDT01000001.1"/>
</dbReference>
<feature type="transmembrane region" description="Helical" evidence="1">
    <location>
        <begin position="21"/>
        <end position="46"/>
    </location>
</feature>
<keyword evidence="1" id="KW-0812">Transmembrane</keyword>
<keyword evidence="1" id="KW-0472">Membrane</keyword>
<evidence type="ECO:0000256" key="1">
    <source>
        <dbReference type="SAM" id="Phobius"/>
    </source>
</evidence>
<feature type="transmembrane region" description="Helical" evidence="1">
    <location>
        <begin position="259"/>
        <end position="285"/>
    </location>
</feature>
<comment type="caution">
    <text evidence="2">The sequence shown here is derived from an EMBL/GenBank/DDBJ whole genome shotgun (WGS) entry which is preliminary data.</text>
</comment>
<name>A0A2M9ZGL4_9LEPT</name>
<feature type="transmembrane region" description="Helical" evidence="1">
    <location>
        <begin position="52"/>
        <end position="75"/>
    </location>
</feature>